<protein>
    <recommendedName>
        <fullName evidence="6">Nematode cuticle collagen N-terminal domain-containing protein</fullName>
    </recommendedName>
</protein>
<keyword evidence="1" id="KW-0677">Repeat</keyword>
<keyword evidence="3" id="KW-1133">Transmembrane helix</keyword>
<evidence type="ECO:0000313" key="5">
    <source>
        <dbReference type="Proteomes" id="UP000746747"/>
    </source>
</evidence>
<dbReference type="Pfam" id="PF01391">
    <property type="entry name" value="Collagen"/>
    <property type="match status" value="1"/>
</dbReference>
<dbReference type="PANTHER" id="PTHR24637">
    <property type="entry name" value="COLLAGEN"/>
    <property type="match status" value="1"/>
</dbReference>
<keyword evidence="5" id="KW-1185">Reference proteome</keyword>
<evidence type="ECO:0000256" key="3">
    <source>
        <dbReference type="SAM" id="Phobius"/>
    </source>
</evidence>
<feature type="region of interest" description="Disordered" evidence="2">
    <location>
        <begin position="143"/>
        <end position="185"/>
    </location>
</feature>
<dbReference type="PANTHER" id="PTHR24637:SF236">
    <property type="entry name" value="NEMATODE CUTICLE COLLAGEN N-TERMINAL DOMAIN-CONTAINING PROTEIN"/>
    <property type="match status" value="1"/>
</dbReference>
<comment type="caution">
    <text evidence="4">The sequence shown here is derived from an EMBL/GenBank/DDBJ whole genome shotgun (WGS) entry which is preliminary data.</text>
</comment>
<dbReference type="InterPro" id="IPR008160">
    <property type="entry name" value="Collagen"/>
</dbReference>
<evidence type="ECO:0008006" key="6">
    <source>
        <dbReference type="Google" id="ProtNLM"/>
    </source>
</evidence>
<feature type="compositionally biased region" description="Low complexity" evidence="2">
    <location>
        <begin position="148"/>
        <end position="170"/>
    </location>
</feature>
<evidence type="ECO:0000256" key="1">
    <source>
        <dbReference type="ARBA" id="ARBA00022737"/>
    </source>
</evidence>
<feature type="transmembrane region" description="Helical" evidence="3">
    <location>
        <begin position="12"/>
        <end position="35"/>
    </location>
</feature>
<keyword evidence="3" id="KW-0472">Membrane</keyword>
<dbReference type="OrthoDB" id="5861927at2759"/>
<accession>A0A8J2M490</accession>
<gene>
    <name evidence="4" type="ORF">CJOHNSTONI_LOCUS5584</name>
</gene>
<organism evidence="4 5">
    <name type="scientific">Cercopithifilaria johnstoni</name>
    <dbReference type="NCBI Taxonomy" id="2874296"/>
    <lineage>
        <taxon>Eukaryota</taxon>
        <taxon>Metazoa</taxon>
        <taxon>Ecdysozoa</taxon>
        <taxon>Nematoda</taxon>
        <taxon>Chromadorea</taxon>
        <taxon>Rhabditida</taxon>
        <taxon>Spirurina</taxon>
        <taxon>Spiruromorpha</taxon>
        <taxon>Filarioidea</taxon>
        <taxon>Onchocercidae</taxon>
        <taxon>Cercopithifilaria</taxon>
    </lineage>
</organism>
<reference evidence="4" key="1">
    <citation type="submission" date="2021-09" db="EMBL/GenBank/DDBJ databases">
        <authorList>
            <consortium name="Pathogen Informatics"/>
        </authorList>
    </citation>
    <scope>NUCLEOTIDE SEQUENCE</scope>
</reference>
<feature type="region of interest" description="Disordered" evidence="2">
    <location>
        <begin position="95"/>
        <end position="123"/>
    </location>
</feature>
<name>A0A8J2M490_9BILA</name>
<sequence length="289" mass="31578">MRSINFKFPAEIILTILGVLSITFLFVNWLLIIYVKYDIDSLYEFVFKKMEHFKKDVNSTWDDMMNLKSKTHFNRIRRSDYLKTGRCNCVGEAIQCPEGPRGPPGQSGADGEDGEKGIDGKPGIPGLFLDDINDEEDCVLCPPGPPGLSGSAGMPGSLGSPGLPGAPGKSGRTGSPGLPGAVGERGAPGAIGKAGLPGQPGKNCIAPNYLTPELPAGNPKTEKLRKSKNVLSNLLMKQEQINKGENDKKRKKEAQQLITEKQLKRLSEWIERWRIISDQSTDRSMPKKM</sequence>
<keyword evidence="3" id="KW-0812">Transmembrane</keyword>
<dbReference type="EMBL" id="CAKAEH010001387">
    <property type="protein sequence ID" value="CAG9535576.1"/>
    <property type="molecule type" value="Genomic_DNA"/>
</dbReference>
<proteinExistence type="predicted"/>
<dbReference type="Gene3D" id="1.20.5.320">
    <property type="entry name" value="6-Phosphogluconate Dehydrogenase, domain 3"/>
    <property type="match status" value="1"/>
</dbReference>
<dbReference type="Proteomes" id="UP000746747">
    <property type="component" value="Unassembled WGS sequence"/>
</dbReference>
<dbReference type="AlphaFoldDB" id="A0A8J2M490"/>
<evidence type="ECO:0000313" key="4">
    <source>
        <dbReference type="EMBL" id="CAG9535576.1"/>
    </source>
</evidence>
<evidence type="ECO:0000256" key="2">
    <source>
        <dbReference type="SAM" id="MobiDB-lite"/>
    </source>
</evidence>